<evidence type="ECO:0000256" key="8">
    <source>
        <dbReference type="ARBA" id="ARBA00022827"/>
    </source>
</evidence>
<dbReference type="GeneID" id="92835672"/>
<dbReference type="PANTHER" id="PTHR48083:SF33">
    <property type="entry name" value="ACYL-COENZYME A DEHYDROGENASE"/>
    <property type="match status" value="1"/>
</dbReference>
<comment type="cofactor">
    <cofactor evidence="1">
        <name>FAD</name>
        <dbReference type="ChEBI" id="CHEBI:57692"/>
    </cofactor>
</comment>
<evidence type="ECO:0000256" key="7">
    <source>
        <dbReference type="ARBA" id="ARBA00022630"/>
    </source>
</evidence>
<evidence type="ECO:0000256" key="3">
    <source>
        <dbReference type="ARBA" id="ARBA00009347"/>
    </source>
</evidence>
<dbReference type="Pfam" id="PF02771">
    <property type="entry name" value="Acyl-CoA_dh_N"/>
    <property type="match status" value="1"/>
</dbReference>
<gene>
    <name evidence="16" type="ORF">F992_02293</name>
</gene>
<accession>A0ABP2TY65</accession>
<evidence type="ECO:0000313" key="17">
    <source>
        <dbReference type="Proteomes" id="UP000013190"/>
    </source>
</evidence>
<protein>
    <recommendedName>
        <fullName evidence="6">Acyl-coenzyme A dehydrogenase</fullName>
        <ecNumber evidence="4">1.3.8.7</ecNumber>
        <ecNumber evidence="5">1.3.8.8</ecNumber>
    </recommendedName>
</protein>
<dbReference type="SUPFAM" id="SSF47203">
    <property type="entry name" value="Acyl-CoA dehydrogenase C-terminal domain-like"/>
    <property type="match status" value="1"/>
</dbReference>
<sequence>MTLVLILLSLLIQFVVLWAIFYFELNRTIGSIVAIATAILCAIFITPWSFVVGIPIILMSIILLVAPLREALIAKPAFNILSKAMPSMSITEREALEAGTSWWEKELFMGAPDWQKFDQYPYPKLSVEEQSFIDNEVQQLCAMLDEWKIHHKDKNLPPEVWQFIKDKGFLGLIIPKSFGGKEFSAFAQSRIMSKIASRSLTAAVSCMVPNSLGPGELLLHYGTTAQKQRYLPGLANGTEIPCFGLTSPEAGSDAGAIPDTGIVCYGAYQGQEVLGLKMNFSKRWITLAPIATVIGLAFKLYDPDGLLGDKSKSEYGITCALIPASHEGIKIGARHNPGAPFMNGTVEGTDIFIPIDWIIGGQQNAGKGWRMLMECLGVGRGISLPALATAAGEMSYLLVGAFASVRQQFKVSVGHFEGVQEATSDIASDAYMLESFRYMVTCGLNQGGTPAVMTAMAKYYATETMRKVINHGMDVVGGRAIQLGPRNFLALTYQSIPVAITVEGANILTRSLMIFGQGSMRCHPYLFEELQLLQSDDKASALKQFNTLLFKHLAYTFNRAAKALAFGLTGGSKEGSSAADDFSKPYYAIINRMSADFALTADMALGILAGDLKRKEMLSGRLADIHAHLFIATAVLNYYEHGQRTESDQKHAELALNKALYNAQEAFFGFYENFPVKIAATLVKLISFPFGRPVTKPSDELKQQVAQLLLKENSFRAELKKHVYYTTDETDVMGRMESTFQMLLTLQPLWDKFKKAESKDQFKGLTFEEHITDAVAVGFITANEAEQLLKYNAKRYDSMLTDIFDQHLENDLPLENPHLKG</sequence>
<evidence type="ECO:0000256" key="2">
    <source>
        <dbReference type="ARBA" id="ARBA00005005"/>
    </source>
</evidence>
<comment type="pathway">
    <text evidence="2">Lipid metabolism; fatty acid beta-oxidation.</text>
</comment>
<proteinExistence type="inferred from homology"/>
<evidence type="ECO:0000256" key="11">
    <source>
        <dbReference type="ARBA" id="ARBA00049247"/>
    </source>
</evidence>
<evidence type="ECO:0000256" key="4">
    <source>
        <dbReference type="ARBA" id="ARBA00012033"/>
    </source>
</evidence>
<reference evidence="16 17" key="2">
    <citation type="journal article" date="2016" name="Int. J. Syst. Evol. Microbiol.">
        <title>Taxonomy of haemolytic and/or proteolytic strains of the genus Acinetobacter with the proposal of Acinetobacter courvalinii sp. nov. (genomic species 14 sensu Bouvet &amp; Jeanjean), Acinetobacter dispersus sp. nov. (genomic species 17), Acinetobacter modestus sp. nov., Acinetobacter proteolyticus sp. nov. and Acinetobacter vivianii sp. nov.</title>
        <authorList>
            <person name="Nemec A."/>
            <person name="Radolfova-Krizova L."/>
            <person name="Maixnerova M."/>
            <person name="Vrestiakova E."/>
            <person name="Jezek P."/>
            <person name="Sedo O."/>
        </authorList>
    </citation>
    <scope>NUCLEOTIDE SEQUENCE [LARGE SCALE GENOMIC DNA]</scope>
    <source>
        <strain evidence="16 17">NIPH 236</strain>
    </source>
</reference>
<dbReference type="Gene3D" id="1.10.540.10">
    <property type="entry name" value="Acyl-CoA dehydrogenase/oxidase, N-terminal domain"/>
    <property type="match status" value="1"/>
</dbReference>
<evidence type="ECO:0000313" key="16">
    <source>
        <dbReference type="EMBL" id="ENU26744.1"/>
    </source>
</evidence>
<comment type="caution">
    <text evidence="16">The sequence shown here is derived from an EMBL/GenBank/DDBJ whole genome shotgun (WGS) entry which is preliminary data.</text>
</comment>
<dbReference type="InterPro" id="IPR009100">
    <property type="entry name" value="AcylCoA_DH/oxidase_NM_dom_sf"/>
</dbReference>
<keyword evidence="8" id="KW-0274">FAD</keyword>
<dbReference type="PANTHER" id="PTHR48083">
    <property type="entry name" value="MEDIUM-CHAIN SPECIFIC ACYL-COA DEHYDROGENASE, MITOCHONDRIAL-RELATED"/>
    <property type="match status" value="1"/>
</dbReference>
<keyword evidence="12" id="KW-1133">Transmembrane helix</keyword>
<evidence type="ECO:0000256" key="5">
    <source>
        <dbReference type="ARBA" id="ARBA00012040"/>
    </source>
</evidence>
<organism evidence="16 17">
    <name type="scientific">Acinetobacter modestus</name>
    <dbReference type="NCBI Taxonomy" id="1776740"/>
    <lineage>
        <taxon>Bacteria</taxon>
        <taxon>Pseudomonadati</taxon>
        <taxon>Pseudomonadota</taxon>
        <taxon>Gammaproteobacteria</taxon>
        <taxon>Moraxellales</taxon>
        <taxon>Moraxellaceae</taxon>
        <taxon>Acinetobacter</taxon>
    </lineage>
</organism>
<keyword evidence="17" id="KW-1185">Reference proteome</keyword>
<dbReference type="Pfam" id="PF09317">
    <property type="entry name" value="ACDH_C"/>
    <property type="match status" value="1"/>
</dbReference>
<feature type="domain" description="Acyl-CoA dehydrogenase C-terminal bacterial-type" evidence="15">
    <location>
        <begin position="520"/>
        <end position="804"/>
    </location>
</feature>
<dbReference type="NCBIfam" id="NF007000">
    <property type="entry name" value="PRK09463.1"/>
    <property type="match status" value="1"/>
</dbReference>
<dbReference type="NCBIfam" id="NF009586">
    <property type="entry name" value="PRK13026.1"/>
    <property type="match status" value="1"/>
</dbReference>
<dbReference type="Pfam" id="PF00441">
    <property type="entry name" value="Acyl-CoA_dh_1"/>
    <property type="match status" value="1"/>
</dbReference>
<dbReference type="EC" id="1.3.8.7" evidence="4"/>
<dbReference type="EC" id="1.3.8.8" evidence="5"/>
<evidence type="ECO:0000256" key="1">
    <source>
        <dbReference type="ARBA" id="ARBA00001974"/>
    </source>
</evidence>
<evidence type="ECO:0000256" key="9">
    <source>
        <dbReference type="ARBA" id="ARBA00023002"/>
    </source>
</evidence>
<keyword evidence="9" id="KW-0560">Oxidoreductase</keyword>
<feature type="transmembrane region" description="Helical" evidence="12">
    <location>
        <begin position="35"/>
        <end position="66"/>
    </location>
</feature>
<dbReference type="Proteomes" id="UP000013190">
    <property type="component" value="Unassembled WGS sequence"/>
</dbReference>
<evidence type="ECO:0000256" key="12">
    <source>
        <dbReference type="SAM" id="Phobius"/>
    </source>
</evidence>
<dbReference type="InterPro" id="IPR037069">
    <property type="entry name" value="AcylCoA_DH/ox_N_sf"/>
</dbReference>
<comment type="catalytic activity">
    <reaction evidence="11">
        <text>a long-chain 2,3-saturated fatty acyl-CoA + oxidized [electron-transfer flavoprotein] + H(+) = a long-chain (2E)-enoyl-CoA + reduced [electron-transfer flavoprotein]</text>
        <dbReference type="Rhea" id="RHEA:17721"/>
        <dbReference type="Rhea" id="RHEA-COMP:10685"/>
        <dbReference type="Rhea" id="RHEA-COMP:10686"/>
        <dbReference type="ChEBI" id="CHEBI:15378"/>
        <dbReference type="ChEBI" id="CHEBI:57692"/>
        <dbReference type="ChEBI" id="CHEBI:58307"/>
        <dbReference type="ChEBI" id="CHEBI:83721"/>
        <dbReference type="ChEBI" id="CHEBI:83727"/>
        <dbReference type="EC" id="1.3.8.8"/>
    </reaction>
</comment>
<dbReference type="InterPro" id="IPR009075">
    <property type="entry name" value="AcylCo_DH/oxidase_C"/>
</dbReference>
<dbReference type="Gene3D" id="1.20.140.10">
    <property type="entry name" value="Butyryl-CoA Dehydrogenase, subunit A, domain 3"/>
    <property type="match status" value="1"/>
</dbReference>
<comment type="similarity">
    <text evidence="3">Belongs to the acyl-CoA dehydrogenase family.</text>
</comment>
<dbReference type="InterPro" id="IPR036250">
    <property type="entry name" value="AcylCo_DH-like_C"/>
</dbReference>
<reference evidence="17" key="1">
    <citation type="submission" date="2013-02" db="EMBL/GenBank/DDBJ databases">
        <title>The Genome Sequence of Acinetobacter sp. NIPH 236.</title>
        <authorList>
            <consortium name="The Broad Institute Genome Sequencing Platform"/>
            <consortium name="The Broad Institute Genome Sequencing Center for Infectious Disease"/>
            <person name="Cerqueira G."/>
            <person name="Feldgarden M."/>
            <person name="Courvalin P."/>
            <person name="Perichon B."/>
            <person name="Grillot-Courvalin C."/>
            <person name="Clermont D."/>
            <person name="Rocha E."/>
            <person name="Yoon E.-J."/>
            <person name="Nemec A."/>
            <person name="Walker B."/>
            <person name="Young S.K."/>
            <person name="Zeng Q."/>
            <person name="Gargeya S."/>
            <person name="Fitzgerald M."/>
            <person name="Haas B."/>
            <person name="Abouelleil A."/>
            <person name="Alvarado L."/>
            <person name="Arachchi H.M."/>
            <person name="Berlin A.M."/>
            <person name="Chapman S.B."/>
            <person name="Dewar J."/>
            <person name="Goldberg J."/>
            <person name="Griggs A."/>
            <person name="Gujja S."/>
            <person name="Hansen M."/>
            <person name="Howarth C."/>
            <person name="Imamovic A."/>
            <person name="Larimer J."/>
            <person name="McCowan C."/>
            <person name="Murphy C."/>
            <person name="Neiman D."/>
            <person name="Pearson M."/>
            <person name="Priest M."/>
            <person name="Roberts A."/>
            <person name="Saif S."/>
            <person name="Shea T."/>
            <person name="Sisk P."/>
            <person name="Sykes S."/>
            <person name="Wortman J."/>
            <person name="Nusbaum C."/>
            <person name="Birren B."/>
        </authorList>
    </citation>
    <scope>NUCLEOTIDE SEQUENCE [LARGE SCALE GENOMIC DNA]</scope>
    <source>
        <strain evidence="17">NIPH 236</strain>
    </source>
</reference>
<evidence type="ECO:0000259" key="15">
    <source>
        <dbReference type="Pfam" id="PF09317"/>
    </source>
</evidence>
<dbReference type="Gene3D" id="2.40.110.10">
    <property type="entry name" value="Butyryl-CoA Dehydrogenase, subunit A, domain 2"/>
    <property type="match status" value="1"/>
</dbReference>
<dbReference type="InterPro" id="IPR046373">
    <property type="entry name" value="Acyl-CoA_Oxase/DH_mid-dom_sf"/>
</dbReference>
<dbReference type="RefSeq" id="WP_004662748.1">
    <property type="nucleotide sequence ID" value="NZ_BMDV01000001.1"/>
</dbReference>
<evidence type="ECO:0000256" key="6">
    <source>
        <dbReference type="ARBA" id="ARBA00020144"/>
    </source>
</evidence>
<dbReference type="InterPro" id="IPR013786">
    <property type="entry name" value="AcylCoA_DH/ox_N"/>
</dbReference>
<keyword evidence="12" id="KW-0472">Membrane</keyword>
<evidence type="ECO:0000259" key="13">
    <source>
        <dbReference type="Pfam" id="PF00441"/>
    </source>
</evidence>
<dbReference type="InterPro" id="IPR015396">
    <property type="entry name" value="FadE_C"/>
</dbReference>
<keyword evidence="7" id="KW-0285">Flavoprotein</keyword>
<evidence type="ECO:0000259" key="14">
    <source>
        <dbReference type="Pfam" id="PF02771"/>
    </source>
</evidence>
<dbReference type="EMBL" id="APOJ01000025">
    <property type="protein sequence ID" value="ENU26744.1"/>
    <property type="molecule type" value="Genomic_DNA"/>
</dbReference>
<keyword evidence="12" id="KW-0812">Transmembrane</keyword>
<name>A0ABP2TY65_9GAMM</name>
<dbReference type="SUPFAM" id="SSF56645">
    <property type="entry name" value="Acyl-CoA dehydrogenase NM domain-like"/>
    <property type="match status" value="1"/>
</dbReference>
<comment type="catalytic activity">
    <reaction evidence="10">
        <text>a medium-chain 2,3-saturated fatty acyl-CoA + oxidized [electron-transfer flavoprotein] + H(+) = a medium-chain (2E)-enoyl-CoA + reduced [electron-transfer flavoprotein]</text>
        <dbReference type="Rhea" id="RHEA:14477"/>
        <dbReference type="Rhea" id="RHEA-COMP:10685"/>
        <dbReference type="Rhea" id="RHEA-COMP:10686"/>
        <dbReference type="ChEBI" id="CHEBI:15378"/>
        <dbReference type="ChEBI" id="CHEBI:57692"/>
        <dbReference type="ChEBI" id="CHEBI:58307"/>
        <dbReference type="ChEBI" id="CHEBI:83723"/>
        <dbReference type="ChEBI" id="CHEBI:83726"/>
        <dbReference type="EC" id="1.3.8.7"/>
    </reaction>
</comment>
<dbReference type="InterPro" id="IPR050741">
    <property type="entry name" value="Acyl-CoA_dehydrogenase"/>
</dbReference>
<feature type="domain" description="Acyl-CoA dehydrogenase/oxidase N-terminal" evidence="14">
    <location>
        <begin position="131"/>
        <end position="237"/>
    </location>
</feature>
<feature type="domain" description="Acyl-CoA dehydrogenase/oxidase C-terminal" evidence="13">
    <location>
        <begin position="366"/>
        <end position="508"/>
    </location>
</feature>
<evidence type="ECO:0000256" key="10">
    <source>
        <dbReference type="ARBA" id="ARBA00047882"/>
    </source>
</evidence>